<reference evidence="3 4" key="1">
    <citation type="submission" date="2024-02" db="EMBL/GenBank/DDBJ databases">
        <title>Bifidobacterium honeyensis sp. nov., isolated from the comb honey.</title>
        <authorList>
            <person name="Liu W."/>
            <person name="Li Y."/>
        </authorList>
    </citation>
    <scope>NUCLEOTIDE SEQUENCE [LARGE SCALE GENOMIC DNA]</scope>
    <source>
        <strain evidence="3 4">IMAU50988</strain>
    </source>
</reference>
<feature type="region of interest" description="Disordered" evidence="1">
    <location>
        <begin position="162"/>
        <end position="184"/>
    </location>
</feature>
<evidence type="ECO:0000256" key="2">
    <source>
        <dbReference type="SAM" id="Phobius"/>
    </source>
</evidence>
<feature type="region of interest" description="Disordered" evidence="1">
    <location>
        <begin position="232"/>
        <end position="320"/>
    </location>
</feature>
<evidence type="ECO:0008006" key="5">
    <source>
        <dbReference type="Google" id="ProtNLM"/>
    </source>
</evidence>
<keyword evidence="2" id="KW-0472">Membrane</keyword>
<dbReference type="Proteomes" id="UP001373159">
    <property type="component" value="Unassembled WGS sequence"/>
</dbReference>
<evidence type="ECO:0000313" key="3">
    <source>
        <dbReference type="EMBL" id="MEK0305978.1"/>
    </source>
</evidence>
<gene>
    <name evidence="3" type="ORF">V8P97_00575</name>
</gene>
<dbReference type="RefSeq" id="WP_340468525.1">
    <property type="nucleotide sequence ID" value="NZ_JBANBB010000001.1"/>
</dbReference>
<evidence type="ECO:0000313" key="4">
    <source>
        <dbReference type="Proteomes" id="UP001373159"/>
    </source>
</evidence>
<name>A0ABU8ZL83_9BIFI</name>
<feature type="compositionally biased region" description="Basic and acidic residues" evidence="1">
    <location>
        <begin position="232"/>
        <end position="242"/>
    </location>
</feature>
<accession>A0ABU8ZL83</accession>
<keyword evidence="2" id="KW-1133">Transmembrane helix</keyword>
<sequence length="320" mass="33565">MESEGDAPEPRGLSRALKVTATCLAAVIAAAAIAAAVVWKVSESKAHGRAEADCSQAVKAMTASSASFRKTVSQQEDVMAVTEAQVKTAGTVKSLHEAVKDPDVASVSCRSGMTTQELRDSAEQARKNEALYLAGSKRVESAAAAVTASRDAKTLDEAKKALSSRKDEASKLLADSDGKVADPATRDALGEEIGKAGRLSSGKPADYRKESDALGRAMDAVKASMQAKADADKAAAEAKADDPSQGGSRGYATQPRRQGYGRGRVYRNPSLPPRRQNVNPPRKQAPVQNNGGDDSWRDWMNNQKPIGNHGCNPDGSCGIG</sequence>
<comment type="caution">
    <text evidence="3">The sequence shown here is derived from an EMBL/GenBank/DDBJ whole genome shotgun (WGS) entry which is preliminary data.</text>
</comment>
<proteinExistence type="predicted"/>
<protein>
    <recommendedName>
        <fullName evidence="5">Colicin transporter</fullName>
    </recommendedName>
</protein>
<keyword evidence="4" id="KW-1185">Reference proteome</keyword>
<keyword evidence="2" id="KW-0812">Transmembrane</keyword>
<organism evidence="3 4">
    <name type="scientific">Bifidobacterium favimelis</name>
    <dbReference type="NCBI Taxonomy" id="3122979"/>
    <lineage>
        <taxon>Bacteria</taxon>
        <taxon>Bacillati</taxon>
        <taxon>Actinomycetota</taxon>
        <taxon>Actinomycetes</taxon>
        <taxon>Bifidobacteriales</taxon>
        <taxon>Bifidobacteriaceae</taxon>
        <taxon>Bifidobacterium</taxon>
    </lineage>
</organism>
<dbReference type="EMBL" id="JBANBB010000001">
    <property type="protein sequence ID" value="MEK0305978.1"/>
    <property type="molecule type" value="Genomic_DNA"/>
</dbReference>
<evidence type="ECO:0000256" key="1">
    <source>
        <dbReference type="SAM" id="MobiDB-lite"/>
    </source>
</evidence>
<feature type="transmembrane region" description="Helical" evidence="2">
    <location>
        <begin position="19"/>
        <end position="39"/>
    </location>
</feature>